<evidence type="ECO:0000313" key="9">
    <source>
        <dbReference type="EMBL" id="SFJ47003.1"/>
    </source>
</evidence>
<feature type="domain" description="p-hydroxybenzoic acid efflux pump subunit AaeA-like beta-barrel" evidence="8">
    <location>
        <begin position="306"/>
        <end position="394"/>
    </location>
</feature>
<dbReference type="PANTHER" id="PTHR30386:SF26">
    <property type="entry name" value="TRANSPORT PROTEIN COMB"/>
    <property type="match status" value="1"/>
</dbReference>
<organism evidence="9 10">
    <name type="scientific">Desulfomicrobium apsheronum</name>
    <dbReference type="NCBI Taxonomy" id="52560"/>
    <lineage>
        <taxon>Bacteria</taxon>
        <taxon>Pseudomonadati</taxon>
        <taxon>Thermodesulfobacteriota</taxon>
        <taxon>Desulfovibrionia</taxon>
        <taxon>Desulfovibrionales</taxon>
        <taxon>Desulfomicrobiaceae</taxon>
        <taxon>Desulfomicrobium</taxon>
    </lineage>
</organism>
<feature type="domain" description="Multidrug resistance protein MdtA-like barrel-sandwich hybrid" evidence="7">
    <location>
        <begin position="55"/>
        <end position="299"/>
    </location>
</feature>
<dbReference type="RefSeq" id="WP_092373064.1">
    <property type="nucleotide sequence ID" value="NZ_FORX01000003.1"/>
</dbReference>
<evidence type="ECO:0000313" key="10">
    <source>
        <dbReference type="Proteomes" id="UP000198635"/>
    </source>
</evidence>
<keyword evidence="4 6" id="KW-0472">Membrane</keyword>
<keyword evidence="5" id="KW-0175">Coiled coil</keyword>
<accession>A0A1I3RK73</accession>
<evidence type="ECO:0000256" key="1">
    <source>
        <dbReference type="ARBA" id="ARBA00004167"/>
    </source>
</evidence>
<dbReference type="Gene3D" id="2.40.30.170">
    <property type="match status" value="1"/>
</dbReference>
<dbReference type="OrthoDB" id="9811754at2"/>
<dbReference type="PRINTS" id="PR01490">
    <property type="entry name" value="RTXTOXIND"/>
</dbReference>
<dbReference type="Proteomes" id="UP000198635">
    <property type="component" value="Unassembled WGS sequence"/>
</dbReference>
<dbReference type="PANTHER" id="PTHR30386">
    <property type="entry name" value="MEMBRANE FUSION SUBUNIT OF EMRAB-TOLC MULTIDRUG EFFLUX PUMP"/>
    <property type="match status" value="1"/>
</dbReference>
<keyword evidence="3 6" id="KW-1133">Transmembrane helix</keyword>
<dbReference type="InterPro" id="IPR058634">
    <property type="entry name" value="AaeA-lik-b-barrel"/>
</dbReference>
<dbReference type="InterPro" id="IPR058625">
    <property type="entry name" value="MdtA-like_BSH"/>
</dbReference>
<dbReference type="Pfam" id="PF25917">
    <property type="entry name" value="BSH_RND"/>
    <property type="match status" value="1"/>
</dbReference>
<protein>
    <submittedName>
        <fullName evidence="9">Membrane fusion protein, multidrug efflux system</fullName>
    </submittedName>
</protein>
<dbReference type="STRING" id="52560.SAMN04488082_103219"/>
<name>A0A1I3RK73_9BACT</name>
<dbReference type="SUPFAM" id="SSF111369">
    <property type="entry name" value="HlyD-like secretion proteins"/>
    <property type="match status" value="2"/>
</dbReference>
<dbReference type="InterPro" id="IPR050739">
    <property type="entry name" value="MFP"/>
</dbReference>
<dbReference type="EMBL" id="FORX01000003">
    <property type="protein sequence ID" value="SFJ47003.1"/>
    <property type="molecule type" value="Genomic_DNA"/>
</dbReference>
<evidence type="ECO:0000259" key="8">
    <source>
        <dbReference type="Pfam" id="PF25963"/>
    </source>
</evidence>
<gene>
    <name evidence="9" type="ORF">SAMN04488082_103219</name>
</gene>
<comment type="subcellular location">
    <subcellularLocation>
        <location evidence="1">Membrane</location>
        <topology evidence="1">Single-pass membrane protein</topology>
    </subcellularLocation>
</comment>
<evidence type="ECO:0000256" key="5">
    <source>
        <dbReference type="SAM" id="Coils"/>
    </source>
</evidence>
<evidence type="ECO:0000256" key="6">
    <source>
        <dbReference type="SAM" id="Phobius"/>
    </source>
</evidence>
<feature type="transmembrane region" description="Helical" evidence="6">
    <location>
        <begin position="19"/>
        <end position="37"/>
    </location>
</feature>
<keyword evidence="2 6" id="KW-0812">Transmembrane</keyword>
<feature type="coiled-coil region" evidence="5">
    <location>
        <begin position="192"/>
        <end position="266"/>
    </location>
</feature>
<dbReference type="Gene3D" id="1.10.287.470">
    <property type="entry name" value="Helix hairpin bin"/>
    <property type="match status" value="1"/>
</dbReference>
<dbReference type="Pfam" id="PF25963">
    <property type="entry name" value="Beta-barrel_AAEA"/>
    <property type="match status" value="1"/>
</dbReference>
<dbReference type="Gene3D" id="2.40.50.100">
    <property type="match status" value="1"/>
</dbReference>
<evidence type="ECO:0000259" key="7">
    <source>
        <dbReference type="Pfam" id="PF25917"/>
    </source>
</evidence>
<evidence type="ECO:0000256" key="2">
    <source>
        <dbReference type="ARBA" id="ARBA00022692"/>
    </source>
</evidence>
<keyword evidence="10" id="KW-1185">Reference proteome</keyword>
<evidence type="ECO:0000256" key="4">
    <source>
        <dbReference type="ARBA" id="ARBA00023136"/>
    </source>
</evidence>
<reference evidence="10" key="1">
    <citation type="submission" date="2016-10" db="EMBL/GenBank/DDBJ databases">
        <authorList>
            <person name="Varghese N."/>
            <person name="Submissions S."/>
        </authorList>
    </citation>
    <scope>NUCLEOTIDE SEQUENCE [LARGE SCALE GENOMIC DNA]</scope>
    <source>
        <strain evidence="10">DSM 5918</strain>
    </source>
</reference>
<proteinExistence type="predicted"/>
<dbReference type="GO" id="GO:0055085">
    <property type="term" value="P:transmembrane transport"/>
    <property type="evidence" value="ECO:0007669"/>
    <property type="project" value="InterPro"/>
</dbReference>
<feature type="coiled-coil region" evidence="5">
    <location>
        <begin position="94"/>
        <end position="160"/>
    </location>
</feature>
<dbReference type="AlphaFoldDB" id="A0A1I3RK73"/>
<sequence>MTTTPDTAPANGRAGRKRFVVLIVFLIILGIGILQYVRGLGRVSTDDAFVDGRIYQITPRVDGYILQDLVEDNQLVEEGQPLLVLDPVGYEVGVAQARADLATAEAQLESLRKGVPLQKSQTEFQVMGARAQLDSLMRSLDQARLEEAAARQMVLQAEAELKNAELGFNRLFELRQGGVVAESALDEARSGLDSARARTAAARDKADAAERNRASLRENVARLQANIGLAQTGHEVASIKDLEVAAQEARVDLARAKVRKAELDLDYTRILAPAKGHVTKKRVQVGQSVTAGQPIMALVPLHQDQLWVTANFKETQLTRVRPGQRVDIKVDSFPDRELSGRVESVMAGTGAVFSLFPPENAMGNYVKVVQRIPVKIVLESANATDSLRLGMSVVPTIHLD</sequence>
<dbReference type="GO" id="GO:0016020">
    <property type="term" value="C:membrane"/>
    <property type="evidence" value="ECO:0007669"/>
    <property type="project" value="UniProtKB-SubCell"/>
</dbReference>
<evidence type="ECO:0000256" key="3">
    <source>
        <dbReference type="ARBA" id="ARBA00022989"/>
    </source>
</evidence>